<sequence length="238" mass="27271">MRPKHLLLLLWIILVPTTILAQERQKWVEWGIKAGVNAPYIAIEEFEINGIKKDDPETQTQVGYFFALFSRVNLHKHYIQLEASTHYTRSEIAVDLTDFGYSLENTGIDPTSKIKFHRRTLEVPLLYGYNFVKKNPYELALFVGPKLRYSFDRGNDDTQSSNNAIEIHEEVQPLTACIVFGLGTRISNFVLDVRYEFGVNNISKSSVYTLKLPTGENSGELTLNRRMNLMSFSLGVIF</sequence>
<reference evidence="2" key="1">
    <citation type="submission" date="2020-10" db="EMBL/GenBank/DDBJ databases">
        <authorList>
            <person name="Gilroy R."/>
        </authorList>
    </citation>
    <scope>NUCLEOTIDE SEQUENCE</scope>
    <source>
        <strain evidence="2">CHK158-818</strain>
    </source>
</reference>
<reference evidence="2" key="2">
    <citation type="journal article" date="2021" name="PeerJ">
        <title>Extensive microbial diversity within the chicken gut microbiome revealed by metagenomics and culture.</title>
        <authorList>
            <person name="Gilroy R."/>
            <person name="Ravi A."/>
            <person name="Getino M."/>
            <person name="Pursley I."/>
            <person name="Horton D.L."/>
            <person name="Alikhan N.F."/>
            <person name="Baker D."/>
            <person name="Gharbi K."/>
            <person name="Hall N."/>
            <person name="Watson M."/>
            <person name="Adriaenssens E.M."/>
            <person name="Foster-Nyarko E."/>
            <person name="Jarju S."/>
            <person name="Secka A."/>
            <person name="Antonio M."/>
            <person name="Oren A."/>
            <person name="Chaudhuri R.R."/>
            <person name="La Ragione R."/>
            <person name="Hildebrand F."/>
            <person name="Pallen M.J."/>
        </authorList>
    </citation>
    <scope>NUCLEOTIDE SEQUENCE</scope>
    <source>
        <strain evidence="2">CHK158-818</strain>
    </source>
</reference>
<dbReference type="InterPro" id="IPR025665">
    <property type="entry name" value="Beta-barrel_OMP_2"/>
</dbReference>
<evidence type="ECO:0000313" key="3">
    <source>
        <dbReference type="Proteomes" id="UP000824112"/>
    </source>
</evidence>
<evidence type="ECO:0000259" key="1">
    <source>
        <dbReference type="Pfam" id="PF13568"/>
    </source>
</evidence>
<comment type="caution">
    <text evidence="2">The sequence shown here is derived from an EMBL/GenBank/DDBJ whole genome shotgun (WGS) entry which is preliminary data.</text>
</comment>
<protein>
    <submittedName>
        <fullName evidence="2">PorT family protein</fullName>
    </submittedName>
</protein>
<dbReference type="EMBL" id="DVNA01000146">
    <property type="protein sequence ID" value="HIU55443.1"/>
    <property type="molecule type" value="Genomic_DNA"/>
</dbReference>
<name>A0A9D1M8E8_9BACT</name>
<gene>
    <name evidence="2" type="ORF">IAB03_06525</name>
</gene>
<dbReference type="Proteomes" id="UP000824112">
    <property type="component" value="Unassembled WGS sequence"/>
</dbReference>
<dbReference type="AlphaFoldDB" id="A0A9D1M8E8"/>
<dbReference type="Pfam" id="PF13568">
    <property type="entry name" value="OMP_b-brl_2"/>
    <property type="match status" value="1"/>
</dbReference>
<feature type="domain" description="Outer membrane protein beta-barrel" evidence="1">
    <location>
        <begin position="21"/>
        <end position="202"/>
    </location>
</feature>
<organism evidence="2 3">
    <name type="scientific">Candidatus Gallibacteroides avistercoris</name>
    <dbReference type="NCBI Taxonomy" id="2840833"/>
    <lineage>
        <taxon>Bacteria</taxon>
        <taxon>Pseudomonadati</taxon>
        <taxon>Bacteroidota</taxon>
        <taxon>Bacteroidia</taxon>
        <taxon>Bacteroidales</taxon>
        <taxon>Bacteroidaceae</taxon>
        <taxon>Bacteroidaceae incertae sedis</taxon>
        <taxon>Candidatus Gallibacteroides</taxon>
    </lineage>
</organism>
<accession>A0A9D1M8E8</accession>
<evidence type="ECO:0000313" key="2">
    <source>
        <dbReference type="EMBL" id="HIU55443.1"/>
    </source>
</evidence>
<proteinExistence type="predicted"/>